<organism evidence="1 2">
    <name type="scientific">Calicophoron daubneyi</name>
    <name type="common">Rumen fluke</name>
    <name type="synonym">Paramphistomum daubneyi</name>
    <dbReference type="NCBI Taxonomy" id="300641"/>
    <lineage>
        <taxon>Eukaryota</taxon>
        <taxon>Metazoa</taxon>
        <taxon>Spiralia</taxon>
        <taxon>Lophotrochozoa</taxon>
        <taxon>Platyhelminthes</taxon>
        <taxon>Trematoda</taxon>
        <taxon>Digenea</taxon>
        <taxon>Plagiorchiida</taxon>
        <taxon>Pronocephalata</taxon>
        <taxon>Paramphistomoidea</taxon>
        <taxon>Paramphistomidae</taxon>
        <taxon>Calicophoron</taxon>
    </lineage>
</organism>
<dbReference type="AlphaFoldDB" id="A0AAV2TRJ5"/>
<evidence type="ECO:0000313" key="1">
    <source>
        <dbReference type="EMBL" id="CAL5139082.1"/>
    </source>
</evidence>
<protein>
    <submittedName>
        <fullName evidence="1">Uncharacterized protein</fullName>
    </submittedName>
</protein>
<gene>
    <name evidence="1" type="ORF">CDAUBV1_LOCUS14129</name>
</gene>
<proteinExistence type="predicted"/>
<sequence>MAVTFSRTDLICHRNIVLKDGLINLSLIRFGRSVERRFKTIVFGRRRKHSAGWQVALRKRSSAELTIPSILSFNAPSLFSKLPELSLMITERLHSNTSLVLCQKSWLNKEVDTSLVSLEGFSCHRRDRLEGIKETGEGVVAFVNSRWYQYNVNERGANEANEEENPRPEEE</sequence>
<comment type="caution">
    <text evidence="1">The sequence shown here is derived from an EMBL/GenBank/DDBJ whole genome shotgun (WGS) entry which is preliminary data.</text>
</comment>
<reference evidence="1" key="1">
    <citation type="submission" date="2024-06" db="EMBL/GenBank/DDBJ databases">
        <authorList>
            <person name="Liu X."/>
            <person name="Lenzi L."/>
            <person name="Haldenby T S."/>
            <person name="Uol C."/>
        </authorList>
    </citation>
    <scope>NUCLEOTIDE SEQUENCE</scope>
</reference>
<accession>A0AAV2TRJ5</accession>
<dbReference type="EMBL" id="CAXLJL010000589">
    <property type="protein sequence ID" value="CAL5139082.1"/>
    <property type="molecule type" value="Genomic_DNA"/>
</dbReference>
<dbReference type="Proteomes" id="UP001497525">
    <property type="component" value="Unassembled WGS sequence"/>
</dbReference>
<name>A0AAV2TRJ5_CALDB</name>
<evidence type="ECO:0000313" key="2">
    <source>
        <dbReference type="Proteomes" id="UP001497525"/>
    </source>
</evidence>